<protein>
    <submittedName>
        <fullName evidence="1">Uncharacterized protein</fullName>
    </submittedName>
</protein>
<dbReference type="RefSeq" id="WP_259611681.1">
    <property type="nucleotide sequence ID" value="NZ_CP091139.2"/>
</dbReference>
<gene>
    <name evidence="1" type="ORF">L2X98_33285</name>
</gene>
<sequence length="512" mass="53875">MAFFAGALPKLFGLVSLTDLVQGVVGELDAMPSVITETMDGVGRILKDLDTLRSALDEAQRLDPAASVAAFAADLAAHLAAIPPLLDPTTLGSVADIDARITAVESELTAMDAVIAGIPSANPRIPPLLRKRIDGLIATIRKTLSPAAIIAVLDDVRSILALLDPAMLEGVFRYDWKPRLVERWPATGLTLIEMPRGAFTVSVEGRVSGQGAPAITAMAEIRNLTLHLFGKEGESGAPLVRIPFEHIAFSSGSDGKAEVDVVLGELEFVGILSFVEVLKDFIPFDGFSDPPFVEVDTAGLRAGFTLAIPSVAIGVFSLANISLGADVQVPFLGKSLSFGFSFCTREQPFTLAVLFIGGGGWFLIRLTPEGLDVLELGLEAGATLSVDFGVASGSISCMIGIYLRLESKKGQLTGYFRLRGEVDVLGIASASIELYMSLTYQFDTGKMVGEATITVSVSVLCFSGSVSISARREFAGSNGDPSFAQIMMDPGGTGSAAWDDYWGAFALAGVGE</sequence>
<organism evidence="1 2">
    <name type="scientific">Microbacterium elymi</name>
    <dbReference type="NCBI Taxonomy" id="2909587"/>
    <lineage>
        <taxon>Bacteria</taxon>
        <taxon>Bacillati</taxon>
        <taxon>Actinomycetota</taxon>
        <taxon>Actinomycetes</taxon>
        <taxon>Micrococcales</taxon>
        <taxon>Microbacteriaceae</taxon>
        <taxon>Microbacterium</taxon>
    </lineage>
</organism>
<evidence type="ECO:0000313" key="2">
    <source>
        <dbReference type="Proteomes" id="UP001054811"/>
    </source>
</evidence>
<accession>A0ABY5NIZ0</accession>
<dbReference type="EMBL" id="CP091139">
    <property type="protein sequence ID" value="UUT35130.1"/>
    <property type="molecule type" value="Genomic_DNA"/>
</dbReference>
<reference evidence="1" key="1">
    <citation type="submission" date="2022-01" db="EMBL/GenBank/DDBJ databases">
        <title>Microbacterium eymi and Microbacterium rhizovicinus sp. nov., isolated from the rhizospheric soil of Elymus tsukushiensis, a plant native to the Dokdo Islands, Republic of Korea.</title>
        <authorList>
            <person name="Hwang Y.J."/>
        </authorList>
    </citation>
    <scope>NUCLEOTIDE SEQUENCE</scope>
    <source>
        <strain evidence="1">KUDC0405</strain>
    </source>
</reference>
<dbReference type="Proteomes" id="UP001054811">
    <property type="component" value="Chromosome"/>
</dbReference>
<evidence type="ECO:0000313" key="1">
    <source>
        <dbReference type="EMBL" id="UUT35130.1"/>
    </source>
</evidence>
<proteinExistence type="predicted"/>
<name>A0ABY5NIZ0_9MICO</name>
<keyword evidence="2" id="KW-1185">Reference proteome</keyword>